<dbReference type="EMBL" id="BAAAET010000004">
    <property type="protein sequence ID" value="GAA0699848.1"/>
    <property type="molecule type" value="Genomic_DNA"/>
</dbReference>
<dbReference type="NCBIfam" id="TIGR02444">
    <property type="entry name" value="TIGR02444 family protein"/>
    <property type="match status" value="1"/>
</dbReference>
<name>A0ABN1I9I7_9GAMM</name>
<proteinExistence type="predicted"/>
<organism evidence="1 2">
    <name type="scientific">Marinobacterium maritimum</name>
    <dbReference type="NCBI Taxonomy" id="500162"/>
    <lineage>
        <taxon>Bacteria</taxon>
        <taxon>Pseudomonadati</taxon>
        <taxon>Pseudomonadota</taxon>
        <taxon>Gammaproteobacteria</taxon>
        <taxon>Oceanospirillales</taxon>
        <taxon>Oceanospirillaceae</taxon>
        <taxon>Marinobacterium</taxon>
    </lineage>
</organism>
<comment type="caution">
    <text evidence="1">The sequence shown here is derived from an EMBL/GenBank/DDBJ whole genome shotgun (WGS) entry which is preliminary data.</text>
</comment>
<dbReference type="Proteomes" id="UP001499915">
    <property type="component" value="Unassembled WGS sequence"/>
</dbReference>
<dbReference type="Pfam" id="PF09523">
    <property type="entry name" value="DUF2390"/>
    <property type="match status" value="1"/>
</dbReference>
<accession>A0ABN1I9I7</accession>
<reference evidence="1 2" key="1">
    <citation type="journal article" date="2019" name="Int. J. Syst. Evol. Microbiol.">
        <title>The Global Catalogue of Microorganisms (GCM) 10K type strain sequencing project: providing services to taxonomists for standard genome sequencing and annotation.</title>
        <authorList>
            <consortium name="The Broad Institute Genomics Platform"/>
            <consortium name="The Broad Institute Genome Sequencing Center for Infectious Disease"/>
            <person name="Wu L."/>
            <person name="Ma J."/>
        </authorList>
    </citation>
    <scope>NUCLEOTIDE SEQUENCE [LARGE SCALE GENOMIC DNA]</scope>
    <source>
        <strain evidence="1 2">JCM 15134</strain>
    </source>
</reference>
<evidence type="ECO:0000313" key="2">
    <source>
        <dbReference type="Proteomes" id="UP001499915"/>
    </source>
</evidence>
<gene>
    <name evidence="1" type="ORF">GCM10009104_30890</name>
</gene>
<evidence type="ECO:0000313" key="1">
    <source>
        <dbReference type="EMBL" id="GAA0699848.1"/>
    </source>
</evidence>
<sequence>MALDNPLWRYALALYASPGVETSCLELQGQGAAVNRLLLACWLGHRGIALDTDRWQVLDTDWRRAITEPLRQIRYRVRALRAQQPEVEACYHALRQAELAAEQVELMQLWQASALWCSDASCDPEALILANLISYRQLTGHALDETCLRHLARAATELSVEEAELSSGHEH</sequence>
<evidence type="ECO:0008006" key="3">
    <source>
        <dbReference type="Google" id="ProtNLM"/>
    </source>
</evidence>
<protein>
    <recommendedName>
        <fullName evidence="3">TIGR02444 family protein</fullName>
    </recommendedName>
</protein>
<dbReference type="RefSeq" id="WP_343807984.1">
    <property type="nucleotide sequence ID" value="NZ_BAAAET010000004.1"/>
</dbReference>
<keyword evidence="2" id="KW-1185">Reference proteome</keyword>
<dbReference type="InterPro" id="IPR012659">
    <property type="entry name" value="CHP02444"/>
</dbReference>